<dbReference type="Proteomes" id="UP000783863">
    <property type="component" value="Unassembled WGS sequence"/>
</dbReference>
<protein>
    <submittedName>
        <fullName evidence="2">ABC transporter ATP-binding protein</fullName>
    </submittedName>
</protein>
<dbReference type="AlphaFoldDB" id="A0A8J8C863"/>
<feature type="transmembrane region" description="Helical" evidence="1">
    <location>
        <begin position="120"/>
        <end position="145"/>
    </location>
</feature>
<name>A0A8J8C863_9EURY</name>
<feature type="transmembrane region" description="Helical" evidence="1">
    <location>
        <begin position="18"/>
        <end position="41"/>
    </location>
</feature>
<comment type="caution">
    <text evidence="2">The sequence shown here is derived from an EMBL/GenBank/DDBJ whole genome shotgun (WGS) entry which is preliminary data.</text>
</comment>
<keyword evidence="1" id="KW-0472">Membrane</keyword>
<dbReference type="RefSeq" id="WP_220587048.1">
    <property type="nucleotide sequence ID" value="NZ_RKLQ01000001.1"/>
</dbReference>
<keyword evidence="2" id="KW-0547">Nucleotide-binding</keyword>
<dbReference type="Pfam" id="PF24412">
    <property type="entry name" value="DUF7546"/>
    <property type="match status" value="1"/>
</dbReference>
<evidence type="ECO:0000313" key="3">
    <source>
        <dbReference type="Proteomes" id="UP000783863"/>
    </source>
</evidence>
<dbReference type="InterPro" id="IPR055968">
    <property type="entry name" value="DUF7546"/>
</dbReference>
<dbReference type="EMBL" id="RKLQ01000001">
    <property type="protein sequence ID" value="MBX0302819.1"/>
    <property type="molecule type" value="Genomic_DNA"/>
</dbReference>
<organism evidence="2 3">
    <name type="scientific">Haloarcula salinisoli</name>
    <dbReference type="NCBI Taxonomy" id="2487746"/>
    <lineage>
        <taxon>Archaea</taxon>
        <taxon>Methanobacteriati</taxon>
        <taxon>Methanobacteriota</taxon>
        <taxon>Stenosarchaea group</taxon>
        <taxon>Halobacteria</taxon>
        <taxon>Halobacteriales</taxon>
        <taxon>Haloarculaceae</taxon>
        <taxon>Haloarcula</taxon>
    </lineage>
</organism>
<keyword evidence="3" id="KW-1185">Reference proteome</keyword>
<feature type="transmembrane region" description="Helical" evidence="1">
    <location>
        <begin position="157"/>
        <end position="183"/>
    </location>
</feature>
<dbReference type="GO" id="GO:0005524">
    <property type="term" value="F:ATP binding"/>
    <property type="evidence" value="ECO:0007669"/>
    <property type="project" value="UniProtKB-KW"/>
</dbReference>
<feature type="transmembrane region" description="Helical" evidence="1">
    <location>
        <begin position="47"/>
        <end position="66"/>
    </location>
</feature>
<accession>A0A8J8C863</accession>
<evidence type="ECO:0000256" key="1">
    <source>
        <dbReference type="SAM" id="Phobius"/>
    </source>
</evidence>
<keyword evidence="2" id="KW-0067">ATP-binding</keyword>
<proteinExistence type="predicted"/>
<feature type="transmembrane region" description="Helical" evidence="1">
    <location>
        <begin position="78"/>
        <end position="100"/>
    </location>
</feature>
<evidence type="ECO:0000313" key="2">
    <source>
        <dbReference type="EMBL" id="MBX0302819.1"/>
    </source>
</evidence>
<keyword evidence="1" id="KW-0812">Transmembrane</keyword>
<reference evidence="2" key="1">
    <citation type="submission" date="2021-06" db="EMBL/GenBank/DDBJ databases">
        <title>Halomicroarcula sp. F24A a new haloarchaeum isolated from saline soil.</title>
        <authorList>
            <person name="Duran-Viseras A."/>
            <person name="Sanchez-Porro C."/>
            <person name="Ventosa A."/>
        </authorList>
    </citation>
    <scope>NUCLEOTIDE SEQUENCE</scope>
    <source>
        <strain evidence="2">F24A</strain>
    </source>
</reference>
<sequence>MSTLENDWRGLVPEGRSLALWAVVLNTELLLVMLYLLLLPGAATDPFLLAFPFIWLNVAAWVLLRVRPAPASDRRRYLAAAVAVGYGLLLGYVGGVFGTGGAGTGLRVVLAAPPGFAPSFVYSGATLAVVVTPWKVAGYLALSYLVYVTVVDASGGLAGGVVGLFSCVSCVLPIVASVVGGAIGAGGALYQVALAQSYGLSTAVFLVSVGLLYAVHRFDITVVSGLRRAISR</sequence>
<gene>
    <name evidence="2" type="ORF">EGD98_03925</name>
</gene>
<keyword evidence="1" id="KW-1133">Transmembrane helix</keyword>
<feature type="transmembrane region" description="Helical" evidence="1">
    <location>
        <begin position="195"/>
        <end position="215"/>
    </location>
</feature>